<dbReference type="AlphaFoldDB" id="A0AAD7K7H7"/>
<accession>A0AAD7K7H7</accession>
<dbReference type="Proteomes" id="UP001215280">
    <property type="component" value="Unassembled WGS sequence"/>
</dbReference>
<dbReference type="EMBL" id="JARJLG010000008">
    <property type="protein sequence ID" value="KAJ7778735.1"/>
    <property type="molecule type" value="Genomic_DNA"/>
</dbReference>
<keyword evidence="3" id="KW-1185">Reference proteome</keyword>
<protein>
    <submittedName>
        <fullName evidence="2">Uncharacterized protein</fullName>
    </submittedName>
</protein>
<evidence type="ECO:0000256" key="1">
    <source>
        <dbReference type="SAM" id="MobiDB-lite"/>
    </source>
</evidence>
<reference evidence="2" key="1">
    <citation type="submission" date="2023-03" db="EMBL/GenBank/DDBJ databases">
        <title>Massive genome expansion in bonnet fungi (Mycena s.s.) driven by repeated elements and novel gene families across ecological guilds.</title>
        <authorList>
            <consortium name="Lawrence Berkeley National Laboratory"/>
            <person name="Harder C.B."/>
            <person name="Miyauchi S."/>
            <person name="Viragh M."/>
            <person name="Kuo A."/>
            <person name="Thoen E."/>
            <person name="Andreopoulos B."/>
            <person name="Lu D."/>
            <person name="Skrede I."/>
            <person name="Drula E."/>
            <person name="Henrissat B."/>
            <person name="Morin E."/>
            <person name="Kohler A."/>
            <person name="Barry K."/>
            <person name="LaButti K."/>
            <person name="Morin E."/>
            <person name="Salamov A."/>
            <person name="Lipzen A."/>
            <person name="Mereny Z."/>
            <person name="Hegedus B."/>
            <person name="Baldrian P."/>
            <person name="Stursova M."/>
            <person name="Weitz H."/>
            <person name="Taylor A."/>
            <person name="Grigoriev I.V."/>
            <person name="Nagy L.G."/>
            <person name="Martin F."/>
            <person name="Kauserud H."/>
        </authorList>
    </citation>
    <scope>NUCLEOTIDE SEQUENCE</scope>
    <source>
        <strain evidence="2">CBHHK188m</strain>
    </source>
</reference>
<evidence type="ECO:0000313" key="3">
    <source>
        <dbReference type="Proteomes" id="UP001215280"/>
    </source>
</evidence>
<dbReference type="PANTHER" id="PTHR34365">
    <property type="entry name" value="ENOLASE (DUF1399)"/>
    <property type="match status" value="1"/>
</dbReference>
<feature type="region of interest" description="Disordered" evidence="1">
    <location>
        <begin position="1"/>
        <end position="41"/>
    </location>
</feature>
<gene>
    <name evidence="2" type="ORF">DFH07DRAFT_730681</name>
</gene>
<dbReference type="PANTHER" id="PTHR34365:SF7">
    <property type="entry name" value="GLYCINE-RICH DOMAIN-CONTAINING PROTEIN 1"/>
    <property type="match status" value="1"/>
</dbReference>
<comment type="caution">
    <text evidence="2">The sequence shown here is derived from an EMBL/GenBank/DDBJ whole genome shotgun (WGS) entry which is preliminary data.</text>
</comment>
<evidence type="ECO:0000313" key="2">
    <source>
        <dbReference type="EMBL" id="KAJ7778735.1"/>
    </source>
</evidence>
<organism evidence="2 3">
    <name type="scientific">Mycena maculata</name>
    <dbReference type="NCBI Taxonomy" id="230809"/>
    <lineage>
        <taxon>Eukaryota</taxon>
        <taxon>Fungi</taxon>
        <taxon>Dikarya</taxon>
        <taxon>Basidiomycota</taxon>
        <taxon>Agaricomycotina</taxon>
        <taxon>Agaricomycetes</taxon>
        <taxon>Agaricomycetidae</taxon>
        <taxon>Agaricales</taxon>
        <taxon>Marasmiineae</taxon>
        <taxon>Mycenaceae</taxon>
        <taxon>Mycena</taxon>
    </lineage>
</organism>
<dbReference type="Pfam" id="PF07173">
    <property type="entry name" value="GRDP-like"/>
    <property type="match status" value="1"/>
</dbReference>
<dbReference type="InterPro" id="IPR009836">
    <property type="entry name" value="GRDP-like"/>
</dbReference>
<name>A0AAD7K7H7_9AGAR</name>
<sequence length="726" mass="80757">MEAPPPSYNSAEGLDSNKISPGSKKVSSDAKISPAEITPGAPPAYSAPTAFTIGASGPTKPFVSVPQVKDHLALLHAFAELKLKVAEMTDPGVAHFPADNERRWSWFVGLAVERFEKWCRALEPSHSEKGVATILPPLDVLMVWHAYLLNPGWYAEDGERIEALRGLHQAGEAFTASLASLSRKGGWLGKLLASEPSKQRVDNWVEMTTTPFDPFVATTQLVTREIACPKCRSVVYAPYMTEEGTGYLQQGFKIPCTKTECAFEITREGLAMRKLAKDLAKLATGKAPDYLASVSRLVPWSKLGPIYFSGTLHTPTNPLDLQRGHTIKTAMLSSATLKRPAGSTPKTLISNAAYADFIMEKSQYKMERLKTILAMRMRGQGGRLIGRIMSAYVDDKRVSVELVGAVLRQGSFVIKMYDLGWTKPGFFDSDVDEVALQHAIARYHAFLDLMSSSPASFFVPTLDIDLVWHTHQLMSSNYSKDTTKHVGRFIDHDDKVEEGRLASSFDITCREWKKRYGVPYAHCGCPLPGDTIGQKLSRLVGNSNTNPSYLVPPDRDDLLAATHPSDHNAVFAFHHKKTAEAAQRLRREKIAKRTQRDLERARSGKAVDPLRPRNGQHHPAFLIPIPMYYTPMLAGCAATLGAVVYGEGGAAGGMGSCAAVGVSYVLDLTVADVDIRQGCGRMWGWRRCLRLWYVVRCSHFYFFAERTHIFRRRLWRRWMWCVCHCF</sequence>
<proteinExistence type="predicted"/>